<dbReference type="SMART" id="SM00173">
    <property type="entry name" value="RAS"/>
    <property type="match status" value="1"/>
</dbReference>
<dbReference type="InterPro" id="IPR005225">
    <property type="entry name" value="Small_GTP-bd"/>
</dbReference>
<keyword evidence="3" id="KW-0342">GTP-binding</keyword>
<protein>
    <submittedName>
        <fullName evidence="4">Uncharacterized protein</fullName>
    </submittedName>
</protein>
<evidence type="ECO:0000256" key="3">
    <source>
        <dbReference type="ARBA" id="ARBA00023134"/>
    </source>
</evidence>
<dbReference type="PANTHER" id="PTHR24073">
    <property type="entry name" value="DRAB5-RELATED"/>
    <property type="match status" value="1"/>
</dbReference>
<reference evidence="4" key="1">
    <citation type="submission" date="2023-08" db="EMBL/GenBank/DDBJ databases">
        <title>Chromosome-level Genome Assembly of mud carp (Cirrhinus molitorella).</title>
        <authorList>
            <person name="Liu H."/>
        </authorList>
    </citation>
    <scope>NUCLEOTIDE SEQUENCE</scope>
    <source>
        <strain evidence="4">Prfri</strain>
        <tissue evidence="4">Muscle</tissue>
    </source>
</reference>
<keyword evidence="5" id="KW-1185">Reference proteome</keyword>
<dbReference type="SMART" id="SM00175">
    <property type="entry name" value="RAB"/>
    <property type="match status" value="1"/>
</dbReference>
<dbReference type="InterPro" id="IPR001806">
    <property type="entry name" value="Small_GTPase"/>
</dbReference>
<organism evidence="4 5">
    <name type="scientific">Cirrhinus molitorella</name>
    <name type="common">mud carp</name>
    <dbReference type="NCBI Taxonomy" id="172907"/>
    <lineage>
        <taxon>Eukaryota</taxon>
        <taxon>Metazoa</taxon>
        <taxon>Chordata</taxon>
        <taxon>Craniata</taxon>
        <taxon>Vertebrata</taxon>
        <taxon>Euteleostomi</taxon>
        <taxon>Actinopterygii</taxon>
        <taxon>Neopterygii</taxon>
        <taxon>Teleostei</taxon>
        <taxon>Ostariophysi</taxon>
        <taxon>Cypriniformes</taxon>
        <taxon>Cyprinidae</taxon>
        <taxon>Labeoninae</taxon>
        <taxon>Labeonini</taxon>
        <taxon>Cirrhinus</taxon>
    </lineage>
</organism>
<gene>
    <name evidence="4" type="ORF">Q8A67_004735</name>
</gene>
<dbReference type="InterPro" id="IPR027417">
    <property type="entry name" value="P-loop_NTPase"/>
</dbReference>
<dbReference type="GO" id="GO:0003924">
    <property type="term" value="F:GTPase activity"/>
    <property type="evidence" value="ECO:0007669"/>
    <property type="project" value="InterPro"/>
</dbReference>
<evidence type="ECO:0000256" key="1">
    <source>
        <dbReference type="ARBA" id="ARBA00006270"/>
    </source>
</evidence>
<dbReference type="PRINTS" id="PR00449">
    <property type="entry name" value="RASTRNSFRMNG"/>
</dbReference>
<dbReference type="Proteomes" id="UP001187343">
    <property type="component" value="Unassembled WGS sequence"/>
</dbReference>
<dbReference type="AlphaFoldDB" id="A0AA88TWQ9"/>
<sequence>MPPPGKMRKPDIKIVILGDINVGKTSLLHRYTERSFKETLSTIGGAFFLKQWGPYNISIWDTAGREQFHGLGSMYCRGAEAIILTYDVTNWQSFVELEHRFLSLTDSANSDSLFAIVGNKADLTDPQAHVMTQGEVRAEEGVILIFAEEAVHAEGSAHNRRKQTSFVNRPLTLSAFPFGFMTLDHKT</sequence>
<dbReference type="NCBIfam" id="TIGR00231">
    <property type="entry name" value="small_GTP"/>
    <property type="match status" value="1"/>
</dbReference>
<name>A0AA88TWQ9_9TELE</name>
<dbReference type="GO" id="GO:0005525">
    <property type="term" value="F:GTP binding"/>
    <property type="evidence" value="ECO:0007669"/>
    <property type="project" value="UniProtKB-KW"/>
</dbReference>
<comment type="similarity">
    <text evidence="1">Belongs to the small GTPase superfamily. Rab family.</text>
</comment>
<accession>A0AA88TWQ9</accession>
<dbReference type="EMBL" id="JAUYZG010000004">
    <property type="protein sequence ID" value="KAK2908898.1"/>
    <property type="molecule type" value="Genomic_DNA"/>
</dbReference>
<evidence type="ECO:0000256" key="2">
    <source>
        <dbReference type="ARBA" id="ARBA00022741"/>
    </source>
</evidence>
<dbReference type="Pfam" id="PF00071">
    <property type="entry name" value="Ras"/>
    <property type="match status" value="1"/>
</dbReference>
<keyword evidence="2" id="KW-0547">Nucleotide-binding</keyword>
<dbReference type="Gene3D" id="3.40.50.300">
    <property type="entry name" value="P-loop containing nucleotide triphosphate hydrolases"/>
    <property type="match status" value="1"/>
</dbReference>
<comment type="caution">
    <text evidence="4">The sequence shown here is derived from an EMBL/GenBank/DDBJ whole genome shotgun (WGS) entry which is preliminary data.</text>
</comment>
<dbReference type="PROSITE" id="PS51419">
    <property type="entry name" value="RAB"/>
    <property type="match status" value="1"/>
</dbReference>
<proteinExistence type="inferred from homology"/>
<evidence type="ECO:0000313" key="5">
    <source>
        <dbReference type="Proteomes" id="UP001187343"/>
    </source>
</evidence>
<dbReference type="SMART" id="SM00174">
    <property type="entry name" value="RHO"/>
    <property type="match status" value="1"/>
</dbReference>
<dbReference type="SUPFAM" id="SSF52540">
    <property type="entry name" value="P-loop containing nucleoside triphosphate hydrolases"/>
    <property type="match status" value="1"/>
</dbReference>
<evidence type="ECO:0000313" key="4">
    <source>
        <dbReference type="EMBL" id="KAK2908898.1"/>
    </source>
</evidence>